<dbReference type="EMBL" id="OX395128">
    <property type="protein sequence ID" value="CAI5770024.1"/>
    <property type="molecule type" value="Genomic_DNA"/>
</dbReference>
<reference evidence="2" key="1">
    <citation type="submission" date="2022-12" db="EMBL/GenBank/DDBJ databases">
        <authorList>
            <person name="Alioto T."/>
            <person name="Alioto T."/>
            <person name="Gomez Garrido J."/>
        </authorList>
    </citation>
    <scope>NUCLEOTIDE SEQUENCE</scope>
</reference>
<keyword evidence="3" id="KW-1185">Reference proteome</keyword>
<feature type="compositionally biased region" description="Polar residues" evidence="1">
    <location>
        <begin position="49"/>
        <end position="59"/>
    </location>
</feature>
<protein>
    <submittedName>
        <fullName evidence="2">Uncharacterized protein</fullName>
    </submittedName>
</protein>
<name>A0AA35K3F8_9SAUR</name>
<sequence length="109" mass="12458">GSEQTTHLNVLRLQPEPVDVTSASPSLCPCTQLNKVHIITQHHFCINNQSGSNRSTLLQKSPDAARHRRNQEQDVLLAQNAFEKKELQQHEFLPRHQSLRSQGKYILIK</sequence>
<dbReference type="Proteomes" id="UP001178461">
    <property type="component" value="Chromosome 3"/>
</dbReference>
<evidence type="ECO:0000256" key="1">
    <source>
        <dbReference type="SAM" id="MobiDB-lite"/>
    </source>
</evidence>
<dbReference type="AlphaFoldDB" id="A0AA35K3F8"/>
<feature type="region of interest" description="Disordered" evidence="1">
    <location>
        <begin position="49"/>
        <end position="70"/>
    </location>
</feature>
<gene>
    <name evidence="2" type="ORF">PODLI_1B032311</name>
</gene>
<evidence type="ECO:0000313" key="3">
    <source>
        <dbReference type="Proteomes" id="UP001178461"/>
    </source>
</evidence>
<feature type="non-terminal residue" evidence="2">
    <location>
        <position position="1"/>
    </location>
</feature>
<accession>A0AA35K3F8</accession>
<organism evidence="2 3">
    <name type="scientific">Podarcis lilfordi</name>
    <name type="common">Lilford's wall lizard</name>
    <dbReference type="NCBI Taxonomy" id="74358"/>
    <lineage>
        <taxon>Eukaryota</taxon>
        <taxon>Metazoa</taxon>
        <taxon>Chordata</taxon>
        <taxon>Craniata</taxon>
        <taxon>Vertebrata</taxon>
        <taxon>Euteleostomi</taxon>
        <taxon>Lepidosauria</taxon>
        <taxon>Squamata</taxon>
        <taxon>Bifurcata</taxon>
        <taxon>Unidentata</taxon>
        <taxon>Episquamata</taxon>
        <taxon>Laterata</taxon>
        <taxon>Lacertibaenia</taxon>
        <taxon>Lacertidae</taxon>
        <taxon>Podarcis</taxon>
    </lineage>
</organism>
<proteinExistence type="predicted"/>
<evidence type="ECO:0000313" key="2">
    <source>
        <dbReference type="EMBL" id="CAI5770024.1"/>
    </source>
</evidence>